<dbReference type="Gene3D" id="3.30.160.60">
    <property type="entry name" value="Classic Zinc Finger"/>
    <property type="match status" value="1"/>
</dbReference>
<keyword evidence="4" id="KW-0862">Zinc</keyword>
<dbReference type="GO" id="GO:0045087">
    <property type="term" value="P:innate immune response"/>
    <property type="evidence" value="ECO:0007669"/>
    <property type="project" value="UniProtKB-KW"/>
</dbReference>
<dbReference type="InterPro" id="IPR027370">
    <property type="entry name" value="Znf-RING_euk"/>
</dbReference>
<evidence type="ECO:0000256" key="8">
    <source>
        <dbReference type="SAM" id="MobiDB-lite"/>
    </source>
</evidence>
<dbReference type="SMART" id="SM00449">
    <property type="entry name" value="SPRY"/>
    <property type="match status" value="1"/>
</dbReference>
<accession>A0A3Q0T0V1</accession>
<dbReference type="PROSITE" id="PS50089">
    <property type="entry name" value="ZF_RING_2"/>
    <property type="match status" value="1"/>
</dbReference>
<feature type="domain" description="RING-type" evidence="9">
    <location>
        <begin position="20"/>
        <end position="58"/>
    </location>
</feature>
<protein>
    <submittedName>
        <fullName evidence="11">Tripartite motif containing 25</fullName>
    </submittedName>
</protein>
<evidence type="ECO:0000256" key="1">
    <source>
        <dbReference type="ARBA" id="ARBA00022588"/>
    </source>
</evidence>
<keyword evidence="5" id="KW-0391">Immunity</keyword>
<dbReference type="Gene3D" id="2.60.120.920">
    <property type="match status" value="1"/>
</dbReference>
<evidence type="ECO:0000256" key="2">
    <source>
        <dbReference type="ARBA" id="ARBA00022723"/>
    </source>
</evidence>
<dbReference type="InterPro" id="IPR017907">
    <property type="entry name" value="Znf_RING_CS"/>
</dbReference>
<dbReference type="SUPFAM" id="SSF57850">
    <property type="entry name" value="RING/U-box"/>
    <property type="match status" value="1"/>
</dbReference>
<dbReference type="SUPFAM" id="SSF49899">
    <property type="entry name" value="Concanavalin A-like lectins/glucanases"/>
    <property type="match status" value="1"/>
</dbReference>
<dbReference type="PROSITE" id="PS00518">
    <property type="entry name" value="ZF_RING_1"/>
    <property type="match status" value="1"/>
</dbReference>
<dbReference type="Gene3D" id="3.30.40.10">
    <property type="entry name" value="Zinc/RING finger domain, C3HC4 (zinc finger)"/>
    <property type="match status" value="1"/>
</dbReference>
<dbReference type="Pfam" id="PF00622">
    <property type="entry name" value="SPRY"/>
    <property type="match status" value="1"/>
</dbReference>
<dbReference type="InterPro" id="IPR006574">
    <property type="entry name" value="PRY"/>
</dbReference>
<dbReference type="Pfam" id="PF13765">
    <property type="entry name" value="PRY"/>
    <property type="match status" value="1"/>
</dbReference>
<dbReference type="Pfam" id="PF00643">
    <property type="entry name" value="zf-B_box"/>
    <property type="match status" value="1"/>
</dbReference>
<dbReference type="CDD" id="cd16597">
    <property type="entry name" value="RING-HC_TRIM25_C-IV"/>
    <property type="match status" value="1"/>
</dbReference>
<dbReference type="InterPro" id="IPR051051">
    <property type="entry name" value="E3_ubiq-ligase_TRIM/RNF"/>
</dbReference>
<keyword evidence="12" id="KW-1185">Reference proteome</keyword>
<dbReference type="PANTHER" id="PTHR25465:SF77">
    <property type="entry name" value="E3 UBIQUITIN_ISG15 LIGASE TRIM25"/>
    <property type="match status" value="1"/>
</dbReference>
<evidence type="ECO:0000313" key="11">
    <source>
        <dbReference type="Ensembl" id="ENSACIP00000025895.1"/>
    </source>
</evidence>
<evidence type="ECO:0000256" key="7">
    <source>
        <dbReference type="SAM" id="Coils"/>
    </source>
</evidence>
<dbReference type="Pfam" id="PF13445">
    <property type="entry name" value="zf-RING_UBOX"/>
    <property type="match status" value="1"/>
</dbReference>
<dbReference type="OMA" id="ESTGIMG"/>
<dbReference type="SMART" id="SM00184">
    <property type="entry name" value="RING"/>
    <property type="match status" value="1"/>
</dbReference>
<dbReference type="InterPro" id="IPR003879">
    <property type="entry name" value="Butyrophylin_SPRY"/>
</dbReference>
<dbReference type="InterPro" id="IPR013320">
    <property type="entry name" value="ConA-like_dom_sf"/>
</dbReference>
<keyword evidence="2" id="KW-0479">Metal-binding</keyword>
<keyword evidence="1" id="KW-0399">Innate immunity</keyword>
<evidence type="ECO:0000259" key="9">
    <source>
        <dbReference type="PROSITE" id="PS50089"/>
    </source>
</evidence>
<reference evidence="11" key="2">
    <citation type="submission" date="2025-09" db="UniProtKB">
        <authorList>
            <consortium name="Ensembl"/>
        </authorList>
    </citation>
    <scope>IDENTIFICATION</scope>
</reference>
<dbReference type="GO" id="GO:0005737">
    <property type="term" value="C:cytoplasm"/>
    <property type="evidence" value="ECO:0007669"/>
    <property type="project" value="UniProtKB-ARBA"/>
</dbReference>
<dbReference type="InterPro" id="IPR003877">
    <property type="entry name" value="SPRY_dom"/>
</dbReference>
<dbReference type="Proteomes" id="UP000261340">
    <property type="component" value="Unplaced"/>
</dbReference>
<sequence>MAEVDETQFSIMSLEDELTCSICLSTFDCPVTIPCGHNFCQDCLLATWKDSYSCPQCRTLFATKPELKKNTVLTAVVETFKVRSSKSEASLSREASEPKKKDVIRCDTCMEAEASKTCLTCMASYCEEHLRPHRDNPVFRLHHLSEPVGDLLERICTDHHKLMELFCTQHDRPICSFCLQQVHKGCPFTTPDEQRSLKESDLRGKLGFLDGKIVKNESIIFEMKDMQNKLKDMATNKKRALTAEYQQMREVLAQEERDALTSVDREVETGQTKLRVLMKKFSDNVDNLNKAKEDIHSLLSRSQTLAFLQAPFDLPQAVNFEPYSPKINLDSKKVLASQAFAAALNGLLTEIVKQPVEARLPLSKPGECMRRFVSRTIQTKPKDPQSTGNDMGNRINAHSMENLLDLGGKEKPRGRPLAAEPKHKPGRLGTVLTFNPRTAHRRIALTENFTKASVSDEHVNYPDCPDRFAVCSQVLASKGFSTGRHYWEVRLSSSNFVGIGLAYNSIDRKGPTSRLGRNAQSWCVEWFNVKLSVWHNSSETVLANPNPKRVGVLLDCEAGTATFYNVADRAYPFHSFMFPFAEAVYPAFWIFSNGSSITLCKLQ</sequence>
<feature type="coiled-coil region" evidence="7">
    <location>
        <begin position="223"/>
        <end position="258"/>
    </location>
</feature>
<dbReference type="CDD" id="cd19776">
    <property type="entry name" value="Bbox2_TRIM25_C-IV"/>
    <property type="match status" value="1"/>
</dbReference>
<dbReference type="AlphaFoldDB" id="A0A3Q0T0V1"/>
<evidence type="ECO:0000256" key="4">
    <source>
        <dbReference type="ARBA" id="ARBA00022833"/>
    </source>
</evidence>
<evidence type="ECO:0000256" key="3">
    <source>
        <dbReference type="ARBA" id="ARBA00022771"/>
    </source>
</evidence>
<feature type="domain" description="B30.2/SPRY" evidence="10">
    <location>
        <begin position="412"/>
        <end position="603"/>
    </location>
</feature>
<keyword evidence="3 6" id="KW-0863">Zinc-finger</keyword>
<dbReference type="GO" id="GO:0008270">
    <property type="term" value="F:zinc ion binding"/>
    <property type="evidence" value="ECO:0007669"/>
    <property type="project" value="UniProtKB-KW"/>
</dbReference>
<dbReference type="SMART" id="SM00589">
    <property type="entry name" value="PRY"/>
    <property type="match status" value="1"/>
</dbReference>
<organism evidence="11 12">
    <name type="scientific">Amphilophus citrinellus</name>
    <name type="common">Midas cichlid</name>
    <name type="synonym">Cichlasoma citrinellum</name>
    <dbReference type="NCBI Taxonomy" id="61819"/>
    <lineage>
        <taxon>Eukaryota</taxon>
        <taxon>Metazoa</taxon>
        <taxon>Chordata</taxon>
        <taxon>Craniata</taxon>
        <taxon>Vertebrata</taxon>
        <taxon>Euteleostomi</taxon>
        <taxon>Actinopterygii</taxon>
        <taxon>Neopterygii</taxon>
        <taxon>Teleostei</taxon>
        <taxon>Neoteleostei</taxon>
        <taxon>Acanthomorphata</taxon>
        <taxon>Ovalentaria</taxon>
        <taxon>Cichlomorphae</taxon>
        <taxon>Cichliformes</taxon>
        <taxon>Cichlidae</taxon>
        <taxon>New World cichlids</taxon>
        <taxon>Cichlasomatinae</taxon>
        <taxon>Heroini</taxon>
        <taxon>Amphilophus</taxon>
    </lineage>
</organism>
<dbReference type="STRING" id="61819.ENSACIP00000025895"/>
<evidence type="ECO:0000259" key="10">
    <source>
        <dbReference type="PROSITE" id="PS50188"/>
    </source>
</evidence>
<evidence type="ECO:0000313" key="12">
    <source>
        <dbReference type="Proteomes" id="UP000261340"/>
    </source>
</evidence>
<dbReference type="Gene3D" id="4.10.830.40">
    <property type="match status" value="1"/>
</dbReference>
<dbReference type="PANTHER" id="PTHR25465">
    <property type="entry name" value="B-BOX DOMAIN CONTAINING"/>
    <property type="match status" value="1"/>
</dbReference>
<feature type="region of interest" description="Disordered" evidence="8">
    <location>
        <begin position="405"/>
        <end position="431"/>
    </location>
</feature>
<evidence type="ECO:0000256" key="6">
    <source>
        <dbReference type="PROSITE-ProRule" id="PRU00175"/>
    </source>
</evidence>
<dbReference type="InterPro" id="IPR013083">
    <property type="entry name" value="Znf_RING/FYVE/PHD"/>
</dbReference>
<dbReference type="PROSITE" id="PS50188">
    <property type="entry name" value="B302_SPRY"/>
    <property type="match status" value="1"/>
</dbReference>
<dbReference type="GeneTree" id="ENSGT00940000164979"/>
<name>A0A3Q0T0V1_AMPCI</name>
<dbReference type="Ensembl" id="ENSACIT00000026576.1">
    <property type="protein sequence ID" value="ENSACIP00000025895.1"/>
    <property type="gene ID" value="ENSACIG00000020044.1"/>
</dbReference>
<dbReference type="InterPro" id="IPR001870">
    <property type="entry name" value="B30.2/SPRY"/>
</dbReference>
<evidence type="ECO:0000256" key="5">
    <source>
        <dbReference type="ARBA" id="ARBA00022859"/>
    </source>
</evidence>
<dbReference type="InterPro" id="IPR043136">
    <property type="entry name" value="B30.2/SPRY_sf"/>
</dbReference>
<dbReference type="InterPro" id="IPR000315">
    <property type="entry name" value="Znf_B-box"/>
</dbReference>
<dbReference type="PRINTS" id="PR01407">
    <property type="entry name" value="BUTYPHLNCDUF"/>
</dbReference>
<dbReference type="SUPFAM" id="SSF57845">
    <property type="entry name" value="B-box zinc-binding domain"/>
    <property type="match status" value="1"/>
</dbReference>
<proteinExistence type="predicted"/>
<keyword evidence="7" id="KW-0175">Coiled coil</keyword>
<dbReference type="InterPro" id="IPR001841">
    <property type="entry name" value="Znf_RING"/>
</dbReference>
<reference evidence="11" key="1">
    <citation type="submission" date="2025-08" db="UniProtKB">
        <authorList>
            <consortium name="Ensembl"/>
        </authorList>
    </citation>
    <scope>IDENTIFICATION</scope>
</reference>